<evidence type="ECO:0000313" key="1">
    <source>
        <dbReference type="EMBL" id="CAG8823869.1"/>
    </source>
</evidence>
<reference evidence="1" key="1">
    <citation type="submission" date="2021-06" db="EMBL/GenBank/DDBJ databases">
        <authorList>
            <person name="Kallberg Y."/>
            <person name="Tangrot J."/>
            <person name="Rosling A."/>
        </authorList>
    </citation>
    <scope>NUCLEOTIDE SEQUENCE</scope>
    <source>
        <strain evidence="1">MA461A</strain>
    </source>
</reference>
<sequence length="231" mass="26156">VITNDIIQAMREAVLCGKQNPPQYREAIIAQLEYLTCCCRGIQPPDDKVVILDDIGHELQHEKSFFATGSSVGLVNTLLEITSNIAEIWYHDSEVIEISFQRDHHSYWLDTAAEVVTIYGSNNKYGNALRDMLVTLTSTTIQHIRSQADMEQYPDIVSSYFSVLTKYLQKCPLLFYTLPPDMFKSILTFSVAGLGLQERLALKSAVTFMGEFIGQHFKEEQFAKGVENVMM</sequence>
<keyword evidence="2" id="KW-1185">Reference proteome</keyword>
<proteinExistence type="predicted"/>
<dbReference type="EMBL" id="CAJVQC010088122">
    <property type="protein sequence ID" value="CAG8823869.1"/>
    <property type="molecule type" value="Genomic_DNA"/>
</dbReference>
<gene>
    <name evidence="1" type="ORF">RPERSI_LOCUS26123</name>
</gene>
<accession>A0ACA9S3R8</accession>
<protein>
    <submittedName>
        <fullName evidence="1">15799_t:CDS:1</fullName>
    </submittedName>
</protein>
<comment type="caution">
    <text evidence="1">The sequence shown here is derived from an EMBL/GenBank/DDBJ whole genome shotgun (WGS) entry which is preliminary data.</text>
</comment>
<dbReference type="Proteomes" id="UP000789920">
    <property type="component" value="Unassembled WGS sequence"/>
</dbReference>
<name>A0ACA9S3R8_9GLOM</name>
<evidence type="ECO:0000313" key="2">
    <source>
        <dbReference type="Proteomes" id="UP000789920"/>
    </source>
</evidence>
<feature type="non-terminal residue" evidence="1">
    <location>
        <position position="1"/>
    </location>
</feature>
<organism evidence="1 2">
    <name type="scientific">Racocetra persica</name>
    <dbReference type="NCBI Taxonomy" id="160502"/>
    <lineage>
        <taxon>Eukaryota</taxon>
        <taxon>Fungi</taxon>
        <taxon>Fungi incertae sedis</taxon>
        <taxon>Mucoromycota</taxon>
        <taxon>Glomeromycotina</taxon>
        <taxon>Glomeromycetes</taxon>
        <taxon>Diversisporales</taxon>
        <taxon>Gigasporaceae</taxon>
        <taxon>Racocetra</taxon>
    </lineage>
</organism>
<feature type="non-terminal residue" evidence="1">
    <location>
        <position position="231"/>
    </location>
</feature>